<dbReference type="Proteomes" id="UP000425817">
    <property type="component" value="Chromosome"/>
</dbReference>
<sequence length="874" mass="95109">MQVYKPLSLGLLSRAVEYRKRFGLCLSGFLHLPFEQGETGRIWGEQSLWNFVASEMATPLLDEGVAKLTPEFLVHGHAYPGPEAAQGCAVRARLGGTEKTVLAFSNRYWDGDAPKVLPAAGEPIPLSWDKAYGGPDYPLNSVGAGRIETQGRRWLPNLELPSSRVLTPRSEVIPAGFGPLESVHPQRVKYRGTYDNSYLQAHSPGFPPDLDWKHFNLAPSDQWLAAPLKGDEPFALDNLHPTLSRIEGRLPALRVRMFVNYNLAGGDGSQRQKLREVPMRLTTVWFFPHAQRMVLVFHGMAECAEDDGSDIAAVLGGVERLGEPKDDAHYMDVLARRSDLVDGGIEALNDADLLPDGIDMTDPASEQMQEAFRMDGLQGDAQRRRAEMEIQLAREAAAAQGKDPDALGLQLTPQEKTPSMAELPAYIKAKREEARVQQWAGIERIADELKRAMDLEDAGKVDLRKLAHRGPPRYNADLHMAELMAQRSQRAVFDAAAVERKLGQREAVERARYLQSAHLQPPAHALHGQAAVDGRTQLRWMLEHGLRNMPGIDLTGADLSALDLRDVNFTDAWLESANLQGANVSGACFQRAVLAHAKLEKVVAIGTDFTAANLGHATLTDAVLDDAKLVGTMLSGCNLAVTQLRGANVAAAQLLDTTWGVADWSRVQGPQSFFYKLKLQGLQLTEAELSGSNFVECDLGGVDLRGARLGSATFLQCNLAGARLEGAQLDGAVFAKGCSLAGADLSQASLRNANLAEVDLSGAKLVKAQLAGAHLSLAQLNGCDARLANLEGALLRRAVLTRARLAGASFKDAVLQHADLRSADLRQANLFGADLSRTKLDADVRFDGALLERVRTWPRLSPAQQAQYAVERPL</sequence>
<dbReference type="PANTHER" id="PTHR14136">
    <property type="entry name" value="BTB_POZ DOMAIN-CONTAINING PROTEIN KCTD9"/>
    <property type="match status" value="1"/>
</dbReference>
<dbReference type="EMBL" id="CP046622">
    <property type="protein sequence ID" value="QGW80588.1"/>
    <property type="molecule type" value="Genomic_DNA"/>
</dbReference>
<dbReference type="SUPFAM" id="SSF141571">
    <property type="entry name" value="Pentapeptide repeat-like"/>
    <property type="match status" value="2"/>
</dbReference>
<dbReference type="Pfam" id="PF09937">
    <property type="entry name" value="DUF2169"/>
    <property type="match status" value="1"/>
</dbReference>
<dbReference type="InterPro" id="IPR001646">
    <property type="entry name" value="5peptide_repeat"/>
</dbReference>
<dbReference type="RefSeq" id="WP_157611788.1">
    <property type="nucleotide sequence ID" value="NZ_CP046622.1"/>
</dbReference>
<reference evidence="2 3" key="1">
    <citation type="submission" date="2019-12" db="EMBL/GenBank/DDBJ databases">
        <title>Hybrid Genome Assemblies of two High G+C Isolates from Undergraduate Microbiology Courses.</title>
        <authorList>
            <person name="Ne Ville C.J."/>
            <person name="Enright D."/>
            <person name="Hernandez I."/>
            <person name="Dodsworth J."/>
            <person name="Orwin P.M."/>
        </authorList>
    </citation>
    <scope>NUCLEOTIDE SEQUENCE [LARGE SCALE GENOMIC DNA]</scope>
    <source>
        <strain evidence="2 3">CSUSB</strain>
    </source>
</reference>
<protein>
    <submittedName>
        <fullName evidence="2">DUF2169 domain-containing protein</fullName>
    </submittedName>
</protein>
<evidence type="ECO:0000313" key="3">
    <source>
        <dbReference type="Proteomes" id="UP000425817"/>
    </source>
</evidence>
<dbReference type="OrthoDB" id="237820at2"/>
<feature type="domain" description="DUF2169" evidence="1">
    <location>
        <begin position="36"/>
        <end position="298"/>
    </location>
</feature>
<accession>A0A6I6HER7</accession>
<dbReference type="AlphaFoldDB" id="A0A6I6HER7"/>
<gene>
    <name evidence="2" type="ORF">GOQ09_02810</name>
</gene>
<dbReference type="Gene3D" id="2.160.20.80">
    <property type="entry name" value="E3 ubiquitin-protein ligase SopA"/>
    <property type="match status" value="2"/>
</dbReference>
<name>A0A6I6HER7_VARPD</name>
<dbReference type="PANTHER" id="PTHR14136:SF17">
    <property type="entry name" value="BTB_POZ DOMAIN-CONTAINING PROTEIN KCTD9"/>
    <property type="match status" value="1"/>
</dbReference>
<dbReference type="Pfam" id="PF00805">
    <property type="entry name" value="Pentapeptide"/>
    <property type="match status" value="4"/>
</dbReference>
<organism evidence="2 3">
    <name type="scientific">Variovorax paradoxus</name>
    <dbReference type="NCBI Taxonomy" id="34073"/>
    <lineage>
        <taxon>Bacteria</taxon>
        <taxon>Pseudomonadati</taxon>
        <taxon>Pseudomonadota</taxon>
        <taxon>Betaproteobacteria</taxon>
        <taxon>Burkholderiales</taxon>
        <taxon>Comamonadaceae</taxon>
        <taxon>Variovorax</taxon>
    </lineage>
</organism>
<evidence type="ECO:0000259" key="1">
    <source>
        <dbReference type="Pfam" id="PF09937"/>
    </source>
</evidence>
<dbReference type="InterPro" id="IPR018683">
    <property type="entry name" value="DUF2169"/>
</dbReference>
<proteinExistence type="predicted"/>
<evidence type="ECO:0000313" key="2">
    <source>
        <dbReference type="EMBL" id="QGW80588.1"/>
    </source>
</evidence>
<dbReference type="InterPro" id="IPR051082">
    <property type="entry name" value="Pentapeptide-BTB/POZ_domain"/>
</dbReference>